<dbReference type="PANTHER" id="PTHR47199:SF2">
    <property type="entry name" value="PHOTOSYSTEM II STABILITY_ASSEMBLY FACTOR HCF136, CHLOROPLASTIC"/>
    <property type="match status" value="1"/>
</dbReference>
<dbReference type="InterPro" id="IPR015943">
    <property type="entry name" value="WD40/YVTN_repeat-like_dom_sf"/>
</dbReference>
<comment type="caution">
    <text evidence="2">The sequence shown here is derived from an EMBL/GenBank/DDBJ whole genome shotgun (WGS) entry which is preliminary data.</text>
</comment>
<evidence type="ECO:0000256" key="1">
    <source>
        <dbReference type="SAM" id="SignalP"/>
    </source>
</evidence>
<accession>A0A428XXM9</accession>
<dbReference type="OrthoDB" id="9813892at2"/>
<feature type="signal peptide" evidence="1">
    <location>
        <begin position="1"/>
        <end position="19"/>
    </location>
</feature>
<dbReference type="Proteomes" id="UP000287547">
    <property type="component" value="Unassembled WGS sequence"/>
</dbReference>
<dbReference type="PANTHER" id="PTHR47199">
    <property type="entry name" value="PHOTOSYSTEM II STABILITY/ASSEMBLY FACTOR HCF136, CHLOROPLASTIC"/>
    <property type="match status" value="1"/>
</dbReference>
<feature type="chain" id="PRO_5038664033" evidence="1">
    <location>
        <begin position="20"/>
        <end position="355"/>
    </location>
</feature>
<evidence type="ECO:0000313" key="3">
    <source>
        <dbReference type="Proteomes" id="UP000287547"/>
    </source>
</evidence>
<proteinExistence type="predicted"/>
<protein>
    <submittedName>
        <fullName evidence="2">Oxidoreductase</fullName>
    </submittedName>
</protein>
<dbReference type="RefSeq" id="WP_037269558.1">
    <property type="nucleotide sequence ID" value="NZ_QHKI01000124.1"/>
</dbReference>
<name>A0A428XXM9_KIBAR</name>
<dbReference type="CDD" id="cd15482">
    <property type="entry name" value="Sialidase_non-viral"/>
    <property type="match status" value="1"/>
</dbReference>
<reference evidence="2 3" key="1">
    <citation type="submission" date="2018-05" db="EMBL/GenBank/DDBJ databases">
        <title>Evolution of GPA BGCs.</title>
        <authorList>
            <person name="Waglechner N."/>
            <person name="Wright G.D."/>
        </authorList>
    </citation>
    <scope>NUCLEOTIDE SEQUENCE [LARGE SCALE GENOMIC DNA]</scope>
    <source>
        <strain evidence="2 3">A82846</strain>
    </source>
</reference>
<dbReference type="Gene3D" id="2.130.10.10">
    <property type="entry name" value="YVTN repeat-like/Quinoprotein amine dehydrogenase"/>
    <property type="match status" value="2"/>
</dbReference>
<dbReference type="AlphaFoldDB" id="A0A428XXM9"/>
<sequence>MRWIAGLSALALLSGVVIAGAAPANASHGLTWQLTPTGSEARLRGLSVVDGRTAWASGSLGTVLRTTDGGKTWASVGPPDTAALQFRDIEAFDANTAVALSIGNGEDSRIYTTTDGGKSWTESFRNPDAKAFYDCIAFFDRRNGLALSDPVDGKFRILSTNDGGKSWKVLPADGMPAAQPAEFAFAASGQCLVTATTNVAGHKDAWIATGGDAKARVLHSKDRGLTWTVSDTPLQSGPSAGVFSVAFRDSRTGIAIGGDFDPANETKDAVARTGDGGKTWKKPPQAPKGYRSGATYIPYVPTGILAVGPTGSDVSIDGGNHWYQFDSGSFDTVDCGWDASCWAAGEKGRVAKLHW</sequence>
<dbReference type="EMBL" id="QHKI01000124">
    <property type="protein sequence ID" value="RSM59952.1"/>
    <property type="molecule type" value="Genomic_DNA"/>
</dbReference>
<evidence type="ECO:0000313" key="2">
    <source>
        <dbReference type="EMBL" id="RSM59952.1"/>
    </source>
</evidence>
<gene>
    <name evidence="2" type="ORF">DMH04_54990</name>
</gene>
<keyword evidence="1" id="KW-0732">Signal</keyword>
<dbReference type="SUPFAM" id="SSF110296">
    <property type="entry name" value="Oligoxyloglucan reducing end-specific cellobiohydrolase"/>
    <property type="match status" value="1"/>
</dbReference>
<organism evidence="2 3">
    <name type="scientific">Kibdelosporangium aridum</name>
    <dbReference type="NCBI Taxonomy" id="2030"/>
    <lineage>
        <taxon>Bacteria</taxon>
        <taxon>Bacillati</taxon>
        <taxon>Actinomycetota</taxon>
        <taxon>Actinomycetes</taxon>
        <taxon>Pseudonocardiales</taxon>
        <taxon>Pseudonocardiaceae</taxon>
        <taxon>Kibdelosporangium</taxon>
    </lineage>
</organism>